<feature type="transmembrane region" description="Helical" evidence="6">
    <location>
        <begin position="215"/>
        <end position="234"/>
    </location>
</feature>
<feature type="transmembrane region" description="Helical" evidence="6">
    <location>
        <begin position="123"/>
        <end position="141"/>
    </location>
</feature>
<evidence type="ECO:0000313" key="8">
    <source>
        <dbReference type="Proteomes" id="UP000830055"/>
    </source>
</evidence>
<feature type="transmembrane region" description="Helical" evidence="6">
    <location>
        <begin position="240"/>
        <end position="265"/>
    </location>
</feature>
<reference evidence="7 8" key="1">
    <citation type="submission" date="2022-01" db="EMBL/GenBank/DDBJ databases">
        <title>Desulfofustis limnae sp. nov., a novel mesophilic sulfate-reducing bacterium isolated from marsh soil.</title>
        <authorList>
            <person name="Watanabe M."/>
            <person name="Takahashi A."/>
            <person name="Kojima H."/>
            <person name="Fukui M."/>
        </authorList>
    </citation>
    <scope>NUCLEOTIDE SEQUENCE [LARGE SCALE GENOMIC DNA]</scope>
    <source>
        <strain evidence="7 8">PPLL</strain>
    </source>
</reference>
<protein>
    <recommendedName>
        <fullName evidence="9">Flippase-like domain-containing protein</fullName>
    </recommendedName>
</protein>
<sequence>MQRILTVSLKLGVSAGLLYLLYRQTPLVEMQALIASINLSYLLPIGLLLFVNTVISAWKWQLFLRADGVVLPLHQLVTSYMSGTFCNLFLPSNIGGDSYRIYDIAKASRDGARSAASVFADRFSGFLALVVLSLLSSFYVAAQFDSLVFLMIPLALLLFFLGILWVFSRQTRFQRLLVFSGLSRIGAVARIADKLLLSFSCYGANKSLLTKVMSLSFLFQGSLITVVFLMARSLGVQTGFFYFSAFVPLITLMEALPISIYGLGIRDYGYVFFFTRAGMSDIETRTLALFFLVVAVCYSLIGGLFFLYRLWAGPSGKGSGGARAGEPGPETR</sequence>
<gene>
    <name evidence="7" type="ORF">DPPLL_14490</name>
</gene>
<organism evidence="7 8">
    <name type="scientific">Desulfofustis limnaeus</name>
    <dbReference type="NCBI Taxonomy" id="2740163"/>
    <lineage>
        <taxon>Bacteria</taxon>
        <taxon>Pseudomonadati</taxon>
        <taxon>Thermodesulfobacteriota</taxon>
        <taxon>Desulfobulbia</taxon>
        <taxon>Desulfobulbales</taxon>
        <taxon>Desulfocapsaceae</taxon>
        <taxon>Desulfofustis</taxon>
    </lineage>
</organism>
<evidence type="ECO:0000313" key="7">
    <source>
        <dbReference type="EMBL" id="BDD87084.1"/>
    </source>
</evidence>
<keyword evidence="5 6" id="KW-0472">Membrane</keyword>
<evidence type="ECO:0000256" key="4">
    <source>
        <dbReference type="ARBA" id="ARBA00022989"/>
    </source>
</evidence>
<keyword evidence="4 6" id="KW-1133">Transmembrane helix</keyword>
<evidence type="ECO:0000256" key="2">
    <source>
        <dbReference type="ARBA" id="ARBA00022475"/>
    </source>
</evidence>
<dbReference type="Proteomes" id="UP000830055">
    <property type="component" value="Chromosome"/>
</dbReference>
<evidence type="ECO:0000256" key="3">
    <source>
        <dbReference type="ARBA" id="ARBA00022692"/>
    </source>
</evidence>
<comment type="subcellular location">
    <subcellularLocation>
        <location evidence="1">Cell membrane</location>
        <topology evidence="1">Multi-pass membrane protein</topology>
    </subcellularLocation>
</comment>
<evidence type="ECO:0000256" key="6">
    <source>
        <dbReference type="SAM" id="Phobius"/>
    </source>
</evidence>
<evidence type="ECO:0000256" key="1">
    <source>
        <dbReference type="ARBA" id="ARBA00004651"/>
    </source>
</evidence>
<feature type="transmembrane region" description="Helical" evidence="6">
    <location>
        <begin position="286"/>
        <end position="308"/>
    </location>
</feature>
<keyword evidence="3 6" id="KW-0812">Transmembrane</keyword>
<proteinExistence type="predicted"/>
<evidence type="ECO:0008006" key="9">
    <source>
        <dbReference type="Google" id="ProtNLM"/>
    </source>
</evidence>
<feature type="transmembrane region" description="Helical" evidence="6">
    <location>
        <begin position="147"/>
        <end position="167"/>
    </location>
</feature>
<name>A0ABM7W864_9BACT</name>
<keyword evidence="8" id="KW-1185">Reference proteome</keyword>
<dbReference type="Pfam" id="PF03706">
    <property type="entry name" value="LPG_synthase_TM"/>
    <property type="match status" value="1"/>
</dbReference>
<dbReference type="EMBL" id="AP025516">
    <property type="protein sequence ID" value="BDD87084.1"/>
    <property type="molecule type" value="Genomic_DNA"/>
</dbReference>
<evidence type="ECO:0000256" key="5">
    <source>
        <dbReference type="ARBA" id="ARBA00023136"/>
    </source>
</evidence>
<keyword evidence="2" id="KW-1003">Cell membrane</keyword>
<dbReference type="PANTHER" id="PTHR40277">
    <property type="entry name" value="BLL5419 PROTEIN"/>
    <property type="match status" value="1"/>
</dbReference>
<dbReference type="RefSeq" id="WP_284154125.1">
    <property type="nucleotide sequence ID" value="NZ_AP025516.1"/>
</dbReference>
<dbReference type="PANTHER" id="PTHR40277:SF1">
    <property type="entry name" value="BLL5419 PROTEIN"/>
    <property type="match status" value="1"/>
</dbReference>
<dbReference type="InterPro" id="IPR022791">
    <property type="entry name" value="L-PG_synthase/AglD"/>
</dbReference>
<accession>A0ABM7W864</accession>
<feature type="transmembrane region" description="Helical" evidence="6">
    <location>
        <begin position="39"/>
        <end position="58"/>
    </location>
</feature>